<accession>A0A1W4W5D0</accession>
<dbReference type="InParanoid" id="A0A1W4W5D0"/>
<dbReference type="PIRSF" id="PIRSF000477">
    <property type="entry name" value="PurNPase"/>
    <property type="match status" value="1"/>
</dbReference>
<evidence type="ECO:0000256" key="3">
    <source>
        <dbReference type="ARBA" id="ARBA00011886"/>
    </source>
</evidence>
<dbReference type="RefSeq" id="XP_018319331.1">
    <property type="nucleotide sequence ID" value="XM_018463829.1"/>
</dbReference>
<feature type="binding site" evidence="12">
    <location>
        <begin position="90"/>
        <end position="92"/>
    </location>
    <ligand>
        <name>phosphate</name>
        <dbReference type="ChEBI" id="CHEBI:43474"/>
    </ligand>
</feature>
<evidence type="ECO:0000259" key="13">
    <source>
        <dbReference type="Pfam" id="PF01048"/>
    </source>
</evidence>
<feature type="binding site" evidence="12">
    <location>
        <position position="122"/>
    </location>
    <ligand>
        <name>phosphate</name>
        <dbReference type="ChEBI" id="CHEBI:43474"/>
    </ligand>
</feature>
<dbReference type="OrthoDB" id="10261782at2759"/>
<evidence type="ECO:0000256" key="7">
    <source>
        <dbReference type="ARBA" id="ARBA00023918"/>
    </source>
</evidence>
<evidence type="ECO:0000256" key="4">
    <source>
        <dbReference type="ARBA" id="ARBA00013834"/>
    </source>
</evidence>
<dbReference type="CDD" id="cd09009">
    <property type="entry name" value="PNP-EcPNPII_like"/>
    <property type="match status" value="1"/>
</dbReference>
<reference evidence="15" key="1">
    <citation type="submission" date="2025-08" db="UniProtKB">
        <authorList>
            <consortium name="RefSeq"/>
        </authorList>
    </citation>
    <scope>IDENTIFICATION</scope>
    <source>
        <tissue evidence="15">Entire body</tissue>
    </source>
</reference>
<evidence type="ECO:0000256" key="6">
    <source>
        <dbReference type="ARBA" id="ARBA00022679"/>
    </source>
</evidence>
<proteinExistence type="inferred from homology"/>
<evidence type="ECO:0000256" key="9">
    <source>
        <dbReference type="ARBA" id="ARBA00023950"/>
    </source>
</evidence>
<dbReference type="Gene3D" id="3.40.50.1580">
    <property type="entry name" value="Nucleoside phosphorylase domain"/>
    <property type="match status" value="1"/>
</dbReference>
<evidence type="ECO:0000313" key="15">
    <source>
        <dbReference type="RefSeq" id="XP_018319331.1"/>
    </source>
</evidence>
<dbReference type="PANTHER" id="PTHR11904:SF9">
    <property type="entry name" value="PURINE NUCLEOSIDE PHOSPHORYLASE-RELATED"/>
    <property type="match status" value="1"/>
</dbReference>
<evidence type="ECO:0000313" key="14">
    <source>
        <dbReference type="Proteomes" id="UP000192223"/>
    </source>
</evidence>
<dbReference type="STRING" id="224129.A0A1W4W5D0"/>
<evidence type="ECO:0000256" key="8">
    <source>
        <dbReference type="ARBA" id="ARBA00023929"/>
    </source>
</evidence>
<dbReference type="FunFam" id="3.40.50.1580:FF:000004">
    <property type="entry name" value="Purine nucleoside phosphorylase"/>
    <property type="match status" value="1"/>
</dbReference>
<dbReference type="Pfam" id="PF01048">
    <property type="entry name" value="PNP_UDP_1"/>
    <property type="match status" value="1"/>
</dbReference>
<dbReference type="SUPFAM" id="SSF53167">
    <property type="entry name" value="Purine and uridine phosphorylases"/>
    <property type="match status" value="1"/>
</dbReference>
<dbReference type="PANTHER" id="PTHR11904">
    <property type="entry name" value="METHYLTHIOADENOSINE/PURINE NUCLEOSIDE PHOSPHORYLASE"/>
    <property type="match status" value="1"/>
</dbReference>
<keyword evidence="14" id="KW-1185">Reference proteome</keyword>
<dbReference type="InterPro" id="IPR011268">
    <property type="entry name" value="Purine_phosphorylase"/>
</dbReference>
<dbReference type="EC" id="2.4.2.1" evidence="3 11"/>
<feature type="binding site" evidence="12">
    <location>
        <position position="39"/>
    </location>
    <ligand>
        <name>phosphate</name>
        <dbReference type="ChEBI" id="CHEBI:43474"/>
    </ligand>
</feature>
<evidence type="ECO:0000256" key="1">
    <source>
        <dbReference type="ARBA" id="ARBA00005058"/>
    </source>
</evidence>
<feature type="binding site" evidence="12">
    <location>
        <position position="207"/>
    </location>
    <ligand>
        <name>a purine D-ribonucleoside</name>
        <dbReference type="ChEBI" id="CHEBI:142355"/>
    </ligand>
</feature>
<keyword evidence="6 11" id="KW-0808">Transferase</keyword>
<feature type="domain" description="Nucleoside phosphorylase" evidence="13">
    <location>
        <begin position="32"/>
        <end position="283"/>
    </location>
</feature>
<dbReference type="GO" id="GO:0047975">
    <property type="term" value="F:guanosine phosphorylase activity"/>
    <property type="evidence" value="ECO:0007669"/>
    <property type="project" value="RHEA"/>
</dbReference>
<evidence type="ECO:0000256" key="2">
    <source>
        <dbReference type="ARBA" id="ARBA00006751"/>
    </source>
</evidence>
<comment type="catalytic activity">
    <reaction evidence="9">
        <text>2'-deoxyinosine + phosphate = 2-deoxy-alpha-D-ribose 1-phosphate + hypoxanthine</text>
        <dbReference type="Rhea" id="RHEA:27750"/>
        <dbReference type="ChEBI" id="CHEBI:17368"/>
        <dbReference type="ChEBI" id="CHEBI:28997"/>
        <dbReference type="ChEBI" id="CHEBI:43474"/>
        <dbReference type="ChEBI" id="CHEBI:57259"/>
        <dbReference type="EC" id="2.4.2.1"/>
    </reaction>
</comment>
<comment type="similarity">
    <text evidence="2 11">Belongs to the PNP/MTAP phosphorylase family.</text>
</comment>
<dbReference type="GO" id="GO:0005737">
    <property type="term" value="C:cytoplasm"/>
    <property type="evidence" value="ECO:0007669"/>
    <property type="project" value="TreeGrafter"/>
</dbReference>
<name>A0A1W4W5D0_AGRPL</name>
<keyword evidence="5 11" id="KW-0328">Glycosyltransferase</keyword>
<feature type="binding site" evidence="12">
    <location>
        <position position="70"/>
    </location>
    <ligand>
        <name>phosphate</name>
        <dbReference type="ChEBI" id="CHEBI:43474"/>
    </ligand>
</feature>
<dbReference type="InterPro" id="IPR000845">
    <property type="entry name" value="Nucleoside_phosphorylase_d"/>
</dbReference>
<gene>
    <name evidence="15" type="primary">LOC108732819</name>
</gene>
<dbReference type="Proteomes" id="UP000192223">
    <property type="component" value="Unplaced"/>
</dbReference>
<dbReference type="KEGG" id="apln:108732819"/>
<dbReference type="InterPro" id="IPR035994">
    <property type="entry name" value="Nucleoside_phosphorylase_sf"/>
</dbReference>
<dbReference type="AlphaFoldDB" id="A0A1W4W5D0"/>
<organism evidence="14 15">
    <name type="scientific">Agrilus planipennis</name>
    <name type="common">Emerald ash borer</name>
    <name type="synonym">Agrilus marcopoli</name>
    <dbReference type="NCBI Taxonomy" id="224129"/>
    <lineage>
        <taxon>Eukaryota</taxon>
        <taxon>Metazoa</taxon>
        <taxon>Ecdysozoa</taxon>
        <taxon>Arthropoda</taxon>
        <taxon>Hexapoda</taxon>
        <taxon>Insecta</taxon>
        <taxon>Pterygota</taxon>
        <taxon>Neoptera</taxon>
        <taxon>Endopterygota</taxon>
        <taxon>Coleoptera</taxon>
        <taxon>Polyphaga</taxon>
        <taxon>Elateriformia</taxon>
        <taxon>Buprestoidea</taxon>
        <taxon>Buprestidae</taxon>
        <taxon>Agrilinae</taxon>
        <taxon>Agrilus</taxon>
    </lineage>
</organism>
<evidence type="ECO:0000256" key="5">
    <source>
        <dbReference type="ARBA" id="ARBA00022676"/>
    </source>
</evidence>
<dbReference type="NCBIfam" id="NF006054">
    <property type="entry name" value="PRK08202.1"/>
    <property type="match status" value="1"/>
</dbReference>
<feature type="binding site" evidence="12">
    <location>
        <position position="226"/>
    </location>
    <ligand>
        <name>phosphate</name>
        <dbReference type="ChEBI" id="CHEBI:43474"/>
    </ligand>
</feature>
<dbReference type="NCBIfam" id="TIGR01697">
    <property type="entry name" value="PNPH-PUNA-XAPA"/>
    <property type="match status" value="1"/>
</dbReference>
<sequence length="288" mass="31308">MCSHCSSEKQNLYEHVQEAVAFLKNNISKVPTVGIICGSGLGSIADTLINPIFIRYEEVPHFPVAKVDGHEGRIVVGELNRRFAICMQGRAHYHDGYPLWKCTIPVRVMQGLGITHLIITNAVGAINPNYEVGDILIVKDHLDLMGLTGTSPISGLDDDRLGPKFLTVTDAYDKEMIKVAKLTAEKLGITDIVREGALTCVGGPCFETVTECRMLRLLGVDAVGMSNVPEVIVARHCGLTVLSFCLVTNMGNLDHESCEAISHASVIDVGARRSEVIKKFVEGIVQNI</sequence>
<feature type="binding site" evidence="12">
    <location>
        <position position="249"/>
    </location>
    <ligand>
        <name>a purine D-ribonucleoside</name>
        <dbReference type="ChEBI" id="CHEBI:142355"/>
    </ligand>
</feature>
<comment type="pathway">
    <text evidence="1 11">Purine metabolism; purine nucleoside salvage.</text>
</comment>
<dbReference type="GO" id="GO:0009116">
    <property type="term" value="P:nucleoside metabolic process"/>
    <property type="evidence" value="ECO:0007669"/>
    <property type="project" value="InterPro"/>
</dbReference>
<evidence type="ECO:0000256" key="12">
    <source>
        <dbReference type="PIRSR" id="PIRSR000477-2"/>
    </source>
</evidence>
<comment type="catalytic activity">
    <reaction evidence="8">
        <text>2'-deoxyguanosine + phosphate = 2-deoxy-alpha-D-ribose 1-phosphate + guanine</text>
        <dbReference type="Rhea" id="RHEA:27738"/>
        <dbReference type="ChEBI" id="CHEBI:16235"/>
        <dbReference type="ChEBI" id="CHEBI:17172"/>
        <dbReference type="ChEBI" id="CHEBI:43474"/>
        <dbReference type="ChEBI" id="CHEBI:57259"/>
        <dbReference type="EC" id="2.4.2.1"/>
    </reaction>
</comment>
<evidence type="ECO:0000256" key="11">
    <source>
        <dbReference type="PIRNR" id="PIRNR000477"/>
    </source>
</evidence>
<dbReference type="GeneID" id="108732819"/>
<comment type="catalytic activity">
    <reaction evidence="7">
        <text>inosine + phosphate = alpha-D-ribose 1-phosphate + hypoxanthine</text>
        <dbReference type="Rhea" id="RHEA:27646"/>
        <dbReference type="ChEBI" id="CHEBI:17368"/>
        <dbReference type="ChEBI" id="CHEBI:17596"/>
        <dbReference type="ChEBI" id="CHEBI:43474"/>
        <dbReference type="ChEBI" id="CHEBI:57720"/>
        <dbReference type="EC" id="2.4.2.1"/>
    </reaction>
</comment>
<protein>
    <recommendedName>
        <fullName evidence="4 11">Purine nucleoside phosphorylase</fullName>
        <ecNumber evidence="3 11">2.4.2.1</ecNumber>
    </recommendedName>
    <alternativeName>
        <fullName evidence="11">Inosine-guanosine phosphorylase</fullName>
    </alternativeName>
</protein>
<evidence type="ECO:0000256" key="10">
    <source>
        <dbReference type="ARBA" id="ARBA00023970"/>
    </source>
</evidence>
<dbReference type="GO" id="GO:0004731">
    <property type="term" value="F:purine-nucleoside phosphorylase activity"/>
    <property type="evidence" value="ECO:0007669"/>
    <property type="project" value="UniProtKB-EC"/>
</dbReference>
<comment type="catalytic activity">
    <reaction evidence="10">
        <text>guanosine + phosphate = alpha-D-ribose 1-phosphate + guanine</text>
        <dbReference type="Rhea" id="RHEA:13233"/>
        <dbReference type="ChEBI" id="CHEBI:16235"/>
        <dbReference type="ChEBI" id="CHEBI:16750"/>
        <dbReference type="ChEBI" id="CHEBI:43474"/>
        <dbReference type="ChEBI" id="CHEBI:57720"/>
        <dbReference type="EC" id="2.4.2.1"/>
    </reaction>
</comment>
<comment type="function">
    <text evidence="11">The purine nucleoside phosphorylases catalyze the phosphorolytic breakdown of the N-glycosidic bond in the beta-(deoxy)ribonucleoside molecules, with the formation of the corresponding free purine bases and pentose-1-phosphate.</text>
</comment>
<dbReference type="UniPathway" id="UPA00606"/>